<dbReference type="InterPro" id="IPR031481">
    <property type="entry name" value="Glyco_tran_10_N"/>
</dbReference>
<dbReference type="eggNOG" id="ENOG502T17A">
    <property type="taxonomic scope" value="Eukaryota"/>
</dbReference>
<reference evidence="4" key="2">
    <citation type="submission" date="2025-08" db="UniProtKB">
        <authorList>
            <consortium name="Ensembl"/>
        </authorList>
    </citation>
    <scope>IDENTIFICATION</scope>
</reference>
<dbReference type="PANTHER" id="PTHR48438:SF1">
    <property type="entry name" value="ALPHA-(1,3)-FUCOSYLTRANSFERASE C-RELATED"/>
    <property type="match status" value="1"/>
</dbReference>
<keyword evidence="2" id="KW-0333">Golgi apparatus</keyword>
<reference evidence="4" key="3">
    <citation type="submission" date="2025-09" db="UniProtKB">
        <authorList>
            <consortium name="Ensembl"/>
        </authorList>
    </citation>
    <scope>IDENTIFICATION</scope>
</reference>
<dbReference type="GO" id="GO:0008417">
    <property type="term" value="F:fucosyltransferase activity"/>
    <property type="evidence" value="ECO:0007669"/>
    <property type="project" value="InterPro"/>
</dbReference>
<organism evidence="4 5">
    <name type="scientific">Ciona savignyi</name>
    <name type="common">Pacific transparent sea squirt</name>
    <dbReference type="NCBI Taxonomy" id="51511"/>
    <lineage>
        <taxon>Eukaryota</taxon>
        <taxon>Metazoa</taxon>
        <taxon>Chordata</taxon>
        <taxon>Tunicata</taxon>
        <taxon>Ascidiacea</taxon>
        <taxon>Phlebobranchia</taxon>
        <taxon>Cionidae</taxon>
        <taxon>Ciona</taxon>
    </lineage>
</organism>
<dbReference type="Ensembl" id="ENSCSAVT00000008945.1">
    <property type="protein sequence ID" value="ENSCSAVP00000008831.1"/>
    <property type="gene ID" value="ENSCSAVG00000005241.1"/>
</dbReference>
<dbReference type="HOGENOM" id="CLU_1810464_0_0_1"/>
<name>H2YU21_CIOSA</name>
<dbReference type="PANTHER" id="PTHR48438">
    <property type="entry name" value="ALPHA-(1,3)-FUCOSYLTRANSFERASE C-RELATED"/>
    <property type="match status" value="1"/>
</dbReference>
<evidence type="ECO:0000313" key="5">
    <source>
        <dbReference type="Proteomes" id="UP000007875"/>
    </source>
</evidence>
<sequence>MVSEFINGDWVANNNGFTIDSQTCGRCKITYDRKVVAKSDAVVFHAVDMDSNDLPLKRLSKQSYVWWMAESSSTIKDVSYPDLHHYFNLTMTVRRSSDIHTPYNSFQWLLKMLWKKKRGKDLVRMVAEMREVYLTPDEIKKYI</sequence>
<keyword evidence="5" id="KW-1185">Reference proteome</keyword>
<dbReference type="STRING" id="51511.ENSCSAVP00000008831"/>
<evidence type="ECO:0000259" key="3">
    <source>
        <dbReference type="Pfam" id="PF17039"/>
    </source>
</evidence>
<protein>
    <recommendedName>
        <fullName evidence="3">Fucosyltransferase N-terminal domain-containing protein</fullName>
    </recommendedName>
</protein>
<proteinExistence type="predicted"/>
<evidence type="ECO:0000256" key="1">
    <source>
        <dbReference type="ARBA" id="ARBA00004323"/>
    </source>
</evidence>
<dbReference type="SUPFAM" id="SSF53756">
    <property type="entry name" value="UDP-Glycosyltransferase/glycogen phosphorylase"/>
    <property type="match status" value="1"/>
</dbReference>
<dbReference type="InterPro" id="IPR001503">
    <property type="entry name" value="Glyco_trans_10"/>
</dbReference>
<dbReference type="InParanoid" id="H2YU21"/>
<accession>H2YU21</accession>
<dbReference type="GO" id="GO:0000139">
    <property type="term" value="C:Golgi membrane"/>
    <property type="evidence" value="ECO:0007669"/>
    <property type="project" value="UniProtKB-SubCell"/>
</dbReference>
<dbReference type="Proteomes" id="UP000007875">
    <property type="component" value="Unassembled WGS sequence"/>
</dbReference>
<dbReference type="AlphaFoldDB" id="H2YU21"/>
<evidence type="ECO:0000313" key="4">
    <source>
        <dbReference type="Ensembl" id="ENSCSAVP00000008831.1"/>
    </source>
</evidence>
<evidence type="ECO:0000256" key="2">
    <source>
        <dbReference type="ARBA" id="ARBA00023034"/>
    </source>
</evidence>
<reference evidence="5" key="1">
    <citation type="submission" date="2003-08" db="EMBL/GenBank/DDBJ databases">
        <authorList>
            <person name="Birren B."/>
            <person name="Nusbaum C."/>
            <person name="Abebe A."/>
            <person name="Abouelleil A."/>
            <person name="Adekoya E."/>
            <person name="Ait-zahra M."/>
            <person name="Allen N."/>
            <person name="Allen T."/>
            <person name="An P."/>
            <person name="Anderson M."/>
            <person name="Anderson S."/>
            <person name="Arachchi H."/>
            <person name="Armbruster J."/>
            <person name="Bachantsang P."/>
            <person name="Baldwin J."/>
            <person name="Barry A."/>
            <person name="Bayul T."/>
            <person name="Blitshsteyn B."/>
            <person name="Bloom T."/>
            <person name="Blye J."/>
            <person name="Boguslavskiy L."/>
            <person name="Borowsky M."/>
            <person name="Boukhgalter B."/>
            <person name="Brunache A."/>
            <person name="Butler J."/>
            <person name="Calixte N."/>
            <person name="Calvo S."/>
            <person name="Camarata J."/>
            <person name="Campo K."/>
            <person name="Chang J."/>
            <person name="Cheshatsang Y."/>
            <person name="Citroen M."/>
            <person name="Collymore A."/>
            <person name="Considine T."/>
            <person name="Cook A."/>
            <person name="Cooke P."/>
            <person name="Corum B."/>
            <person name="Cuomo C."/>
            <person name="David R."/>
            <person name="Dawoe T."/>
            <person name="Degray S."/>
            <person name="Dodge S."/>
            <person name="Dooley K."/>
            <person name="Dorje P."/>
            <person name="Dorjee K."/>
            <person name="Dorris L."/>
            <person name="Duffey N."/>
            <person name="Dupes A."/>
            <person name="Elkins T."/>
            <person name="Engels R."/>
            <person name="Erickson J."/>
            <person name="Farina A."/>
            <person name="Faro S."/>
            <person name="Ferreira P."/>
            <person name="Fischer H."/>
            <person name="Fitzgerald M."/>
            <person name="Foley K."/>
            <person name="Gage D."/>
            <person name="Galagan J."/>
            <person name="Gearin G."/>
            <person name="Gnerre S."/>
            <person name="Gnirke A."/>
            <person name="Goyette A."/>
            <person name="Graham J."/>
            <person name="Grandbois E."/>
            <person name="Gyaltsen K."/>
            <person name="Hafez N."/>
            <person name="Hagopian D."/>
            <person name="Hagos B."/>
            <person name="Hall J."/>
            <person name="Hatcher B."/>
            <person name="Heller A."/>
            <person name="Higgins H."/>
            <person name="Honan T."/>
            <person name="Horn A."/>
            <person name="Houde N."/>
            <person name="Hughes L."/>
            <person name="Hulme W."/>
            <person name="Husby E."/>
            <person name="Iliev I."/>
            <person name="Jaffe D."/>
            <person name="Jones C."/>
            <person name="Kamal M."/>
            <person name="Kamat A."/>
            <person name="Kamvysselis M."/>
            <person name="Karlsson E."/>
            <person name="Kells C."/>
            <person name="Kieu A."/>
            <person name="Kisner P."/>
            <person name="Kodira C."/>
            <person name="Kulbokas E."/>
            <person name="Labutti K."/>
            <person name="Lama D."/>
            <person name="Landers T."/>
            <person name="Leger J."/>
            <person name="Levine S."/>
            <person name="Lewis D."/>
            <person name="Lewis T."/>
            <person name="Lindblad-toh K."/>
            <person name="Liu X."/>
            <person name="Lokyitsang T."/>
            <person name="Lokyitsang Y."/>
            <person name="Lucien O."/>
            <person name="Lui A."/>
            <person name="Ma L.J."/>
            <person name="Mabbitt R."/>
            <person name="Macdonald J."/>
            <person name="Maclean C."/>
            <person name="Major J."/>
            <person name="Manning J."/>
            <person name="Marabella R."/>
            <person name="Maru K."/>
            <person name="Matthews C."/>
            <person name="Mauceli E."/>
            <person name="Mccarthy M."/>
            <person name="Mcdonough S."/>
            <person name="Mcghee T."/>
            <person name="Meldrim J."/>
            <person name="Meneus L."/>
            <person name="Mesirov J."/>
            <person name="Mihalev A."/>
            <person name="Mihova T."/>
            <person name="Mikkelsen T."/>
            <person name="Mlenga V."/>
            <person name="Moru K."/>
            <person name="Mozes J."/>
            <person name="Mulrain L."/>
            <person name="Munson G."/>
            <person name="Naylor J."/>
            <person name="Newes C."/>
            <person name="Nguyen C."/>
            <person name="Nguyen N."/>
            <person name="Nguyen T."/>
            <person name="Nicol R."/>
            <person name="Nielsen C."/>
            <person name="Nizzari M."/>
            <person name="Norbu C."/>
            <person name="Norbu N."/>
            <person name="O'donnell P."/>
            <person name="Okoawo O."/>
            <person name="O'leary S."/>
            <person name="Omotosho B."/>
            <person name="O'neill K."/>
            <person name="Osman S."/>
            <person name="Parker S."/>
            <person name="Perrin D."/>
            <person name="Phunkhang P."/>
            <person name="Piqani B."/>
            <person name="Purcell S."/>
            <person name="Rachupka T."/>
            <person name="Ramasamy U."/>
            <person name="Rameau R."/>
            <person name="Ray V."/>
            <person name="Raymond C."/>
            <person name="Retta R."/>
            <person name="Richardson S."/>
            <person name="Rise C."/>
            <person name="Rodriguez J."/>
            <person name="Rogers J."/>
            <person name="Rogov P."/>
            <person name="Rutman M."/>
            <person name="Schupbach R."/>
            <person name="Seaman C."/>
            <person name="Settipalli S."/>
            <person name="Sharpe T."/>
            <person name="Sheridan J."/>
            <person name="Sherpa N."/>
            <person name="Shi J."/>
            <person name="Smirnov S."/>
            <person name="Smith C."/>
            <person name="Sougnez C."/>
            <person name="Spencer B."/>
            <person name="Stalker J."/>
            <person name="Stange-thomann N."/>
            <person name="Stavropoulos S."/>
            <person name="Stetson K."/>
            <person name="Stone C."/>
            <person name="Stone S."/>
            <person name="Stubbs M."/>
            <person name="Talamas J."/>
            <person name="Tchuinga P."/>
            <person name="Tenzing P."/>
            <person name="Tesfaye S."/>
            <person name="Theodore J."/>
            <person name="Thoulutsang Y."/>
            <person name="Topham K."/>
            <person name="Towey S."/>
            <person name="Tsamla T."/>
            <person name="Tsomo N."/>
            <person name="Vallee D."/>
            <person name="Vassiliev H."/>
            <person name="Venkataraman V."/>
            <person name="Vinson J."/>
            <person name="Vo A."/>
            <person name="Wade C."/>
            <person name="Wang S."/>
            <person name="Wangchuk T."/>
            <person name="Wangdi T."/>
            <person name="Whittaker C."/>
            <person name="Wilkinson J."/>
            <person name="Wu Y."/>
            <person name="Wyman D."/>
            <person name="Yadav S."/>
            <person name="Yang S."/>
            <person name="Yang X."/>
            <person name="Yeager S."/>
            <person name="Yee E."/>
            <person name="Young G."/>
            <person name="Zainoun J."/>
            <person name="Zembeck L."/>
            <person name="Zimmer A."/>
            <person name="Zody M."/>
            <person name="Lander E."/>
        </authorList>
    </citation>
    <scope>NUCLEOTIDE SEQUENCE [LARGE SCALE GENOMIC DNA]</scope>
</reference>
<feature type="domain" description="Fucosyltransferase N-terminal" evidence="3">
    <location>
        <begin position="20"/>
        <end position="104"/>
    </location>
</feature>
<comment type="subcellular location">
    <subcellularLocation>
        <location evidence="1">Golgi apparatus membrane</location>
        <topology evidence="1">Single-pass type II membrane protein</topology>
    </subcellularLocation>
</comment>
<dbReference type="Pfam" id="PF17039">
    <property type="entry name" value="Glyco_tran_10_N"/>
    <property type="match status" value="1"/>
</dbReference>